<feature type="region of interest" description="Disordered" evidence="7">
    <location>
        <begin position="98"/>
        <end position="122"/>
    </location>
</feature>
<dbReference type="GO" id="GO:0005634">
    <property type="term" value="C:nucleus"/>
    <property type="evidence" value="ECO:0007669"/>
    <property type="project" value="UniProtKB-SubCell"/>
</dbReference>
<dbReference type="EnsemblPlants" id="QL07p002376:mrna">
    <property type="protein sequence ID" value="QL07p002376:mrna:CDS:1"/>
    <property type="gene ID" value="QL07p002376"/>
</dbReference>
<dbReference type="OMA" id="HEPCASE"/>
<gene>
    <name evidence="9" type="primary">LOC115953238</name>
</gene>
<feature type="compositionally biased region" description="Basic and acidic residues" evidence="7">
    <location>
        <begin position="109"/>
        <end position="122"/>
    </location>
</feature>
<evidence type="ECO:0000313" key="10">
    <source>
        <dbReference type="Proteomes" id="UP000594261"/>
    </source>
</evidence>
<feature type="region of interest" description="Disordered" evidence="7">
    <location>
        <begin position="1"/>
        <end position="40"/>
    </location>
</feature>
<sequence length="322" mass="35249">MKAHGNSHHEPCASEASSISATSEGPPSHKKELGVDDSNKIMIMKMKEKFSKVFDHADQPPSSGSGSSHVLLDLKLSSDDLNRGSMKKELNLFDSMNSSSSLVPIEPISDEKSPEKSPDESRRFSCNFCQRKFPTSQALGGHQNAHKRERALAKRRQGMDNMGAFGHPHHFPYYPYSNLSTNPLYGSFNRSSSSPLGVRMESMIHKPSFTWSSSPGHGYRYGHGGGWSRQTLTNPQPSMDRLRIEGSLAHNGAFGLAGGNSIPTTKFDEISTNALRNFGGSSTVATSNIDINIKPTITGGDYLRREDPPKNDALELDLSLKL</sequence>
<dbReference type="KEGG" id="qlo:115953238"/>
<evidence type="ECO:0000256" key="5">
    <source>
        <dbReference type="ARBA" id="ARBA00023242"/>
    </source>
</evidence>
<evidence type="ECO:0000256" key="6">
    <source>
        <dbReference type="PROSITE-ProRule" id="PRU00042"/>
    </source>
</evidence>
<evidence type="ECO:0000256" key="2">
    <source>
        <dbReference type="ARBA" id="ARBA00022723"/>
    </source>
</evidence>
<organism evidence="9 10">
    <name type="scientific">Quercus lobata</name>
    <name type="common">Valley oak</name>
    <dbReference type="NCBI Taxonomy" id="97700"/>
    <lineage>
        <taxon>Eukaryota</taxon>
        <taxon>Viridiplantae</taxon>
        <taxon>Streptophyta</taxon>
        <taxon>Embryophyta</taxon>
        <taxon>Tracheophyta</taxon>
        <taxon>Spermatophyta</taxon>
        <taxon>Magnoliopsida</taxon>
        <taxon>eudicotyledons</taxon>
        <taxon>Gunneridae</taxon>
        <taxon>Pentapetalae</taxon>
        <taxon>rosids</taxon>
        <taxon>fabids</taxon>
        <taxon>Fagales</taxon>
        <taxon>Fagaceae</taxon>
        <taxon>Quercus</taxon>
    </lineage>
</organism>
<keyword evidence="5" id="KW-0539">Nucleus</keyword>
<name>A0A7N2M2P2_QUELO</name>
<dbReference type="InterPro" id="IPR036236">
    <property type="entry name" value="Znf_C2H2_sf"/>
</dbReference>
<feature type="compositionally biased region" description="Low complexity" evidence="7">
    <location>
        <begin position="13"/>
        <end position="24"/>
    </location>
</feature>
<dbReference type="SUPFAM" id="SSF57667">
    <property type="entry name" value="beta-beta-alpha zinc fingers"/>
    <property type="match status" value="1"/>
</dbReference>
<comment type="subcellular location">
    <subcellularLocation>
        <location evidence="1">Nucleus</location>
    </subcellularLocation>
</comment>
<dbReference type="InterPro" id="IPR044246">
    <property type="entry name" value="ZFP3-like"/>
</dbReference>
<evidence type="ECO:0000256" key="1">
    <source>
        <dbReference type="ARBA" id="ARBA00004123"/>
    </source>
</evidence>
<reference evidence="9 10" key="1">
    <citation type="journal article" date="2016" name="G3 (Bethesda)">
        <title>First Draft Assembly and Annotation of the Genome of a California Endemic Oak Quercus lobata Nee (Fagaceae).</title>
        <authorList>
            <person name="Sork V.L."/>
            <person name="Fitz-Gibbon S.T."/>
            <person name="Puiu D."/>
            <person name="Crepeau M."/>
            <person name="Gugger P.F."/>
            <person name="Sherman R."/>
            <person name="Stevens K."/>
            <person name="Langley C.H."/>
            <person name="Pellegrini M."/>
            <person name="Salzberg S.L."/>
        </authorList>
    </citation>
    <scope>NUCLEOTIDE SEQUENCE [LARGE SCALE GENOMIC DNA]</scope>
    <source>
        <strain evidence="9 10">cv. SW786</strain>
    </source>
</reference>
<dbReference type="InterPro" id="IPR013087">
    <property type="entry name" value="Znf_C2H2_type"/>
</dbReference>
<dbReference type="AlphaFoldDB" id="A0A7N2M2P2"/>
<dbReference type="EMBL" id="LRBV02000007">
    <property type="status" value="NOT_ANNOTATED_CDS"/>
    <property type="molecule type" value="Genomic_DNA"/>
</dbReference>
<dbReference type="PROSITE" id="PS50157">
    <property type="entry name" value="ZINC_FINGER_C2H2_2"/>
    <property type="match status" value="1"/>
</dbReference>
<accession>A0A7N2M2P2</accession>
<proteinExistence type="predicted"/>
<evidence type="ECO:0000259" key="8">
    <source>
        <dbReference type="PROSITE" id="PS50157"/>
    </source>
</evidence>
<keyword evidence="10" id="KW-1185">Reference proteome</keyword>
<evidence type="ECO:0000256" key="4">
    <source>
        <dbReference type="ARBA" id="ARBA00022833"/>
    </source>
</evidence>
<dbReference type="Gene3D" id="3.30.160.60">
    <property type="entry name" value="Classic Zinc Finger"/>
    <property type="match status" value="1"/>
</dbReference>
<evidence type="ECO:0000256" key="3">
    <source>
        <dbReference type="ARBA" id="ARBA00022771"/>
    </source>
</evidence>
<feature type="domain" description="C2H2-type" evidence="8">
    <location>
        <begin position="124"/>
        <end position="151"/>
    </location>
</feature>
<reference evidence="9" key="2">
    <citation type="submission" date="2021-01" db="UniProtKB">
        <authorList>
            <consortium name="EnsemblPlants"/>
        </authorList>
    </citation>
    <scope>IDENTIFICATION</scope>
</reference>
<dbReference type="GO" id="GO:0009788">
    <property type="term" value="P:negative regulation of abscisic acid-activated signaling pathway"/>
    <property type="evidence" value="ECO:0007669"/>
    <property type="project" value="InterPro"/>
</dbReference>
<dbReference type="RefSeq" id="XP_030926634.1">
    <property type="nucleotide sequence ID" value="XM_031070774.1"/>
</dbReference>
<dbReference type="Proteomes" id="UP000594261">
    <property type="component" value="Chromosome 7"/>
</dbReference>
<keyword evidence="3 6" id="KW-0863">Zinc-finger</keyword>
<dbReference type="Gramene" id="QL07p002376:mrna">
    <property type="protein sequence ID" value="QL07p002376:mrna:CDS:1"/>
    <property type="gene ID" value="QL07p002376"/>
</dbReference>
<dbReference type="InParanoid" id="A0A7N2M2P2"/>
<dbReference type="GeneID" id="115953238"/>
<feature type="compositionally biased region" description="Basic and acidic residues" evidence="7">
    <location>
        <begin position="27"/>
        <end position="40"/>
    </location>
</feature>
<dbReference type="PANTHER" id="PTHR47287">
    <property type="entry name" value="C2H2 AND C2HC ZINC FINGERS SUPERFAMILY PROTEIN"/>
    <property type="match status" value="1"/>
</dbReference>
<evidence type="ECO:0000313" key="9">
    <source>
        <dbReference type="EnsemblPlants" id="QL07p002376:mrna:CDS:1"/>
    </source>
</evidence>
<keyword evidence="4" id="KW-0862">Zinc</keyword>
<evidence type="ECO:0000256" key="7">
    <source>
        <dbReference type="SAM" id="MobiDB-lite"/>
    </source>
</evidence>
<protein>
    <recommendedName>
        <fullName evidence="8">C2H2-type domain-containing protein</fullName>
    </recommendedName>
</protein>
<dbReference type="GO" id="GO:0008270">
    <property type="term" value="F:zinc ion binding"/>
    <property type="evidence" value="ECO:0007669"/>
    <property type="project" value="UniProtKB-KW"/>
</dbReference>
<dbReference type="PANTHER" id="PTHR47287:SF9">
    <property type="entry name" value="ZINC FINGER PROTEIN 4-LIKE"/>
    <property type="match status" value="1"/>
</dbReference>
<keyword evidence="2" id="KW-0479">Metal-binding</keyword>
<dbReference type="PROSITE" id="PS00028">
    <property type="entry name" value="ZINC_FINGER_C2H2_1"/>
    <property type="match status" value="1"/>
</dbReference>
<dbReference type="OrthoDB" id="1736050at2759"/>